<dbReference type="RefSeq" id="WP_093621931.1">
    <property type="nucleotide sequence ID" value="NZ_BOMT01000022.1"/>
</dbReference>
<dbReference type="AlphaFoldDB" id="A0A1I2MJC0"/>
<dbReference type="GO" id="GO:0003700">
    <property type="term" value="F:DNA-binding transcription factor activity"/>
    <property type="evidence" value="ECO:0007669"/>
    <property type="project" value="InterPro"/>
</dbReference>
<dbReference type="InterPro" id="IPR035418">
    <property type="entry name" value="AraC-bd_2"/>
</dbReference>
<dbReference type="Gene3D" id="1.10.10.60">
    <property type="entry name" value="Homeodomain-like"/>
    <property type="match status" value="1"/>
</dbReference>
<sequence>MIGNLETFQDELAASGFPPLVNKLAGADFRGRIVTSDLGPLRLFSLDTPESACIGRERDAADGENLAVKVMARGRTRIEQGRGDAELGPADLVLLDPTRTLRFESTAAAHVTVLVPRRELRIRPAQIDRLIGERIDGSHGPGALVSVLARESARAAAEFREAEALRSAAAFIELIAVALEARLGDRQPAPDERLRDRITGYIEVRLADPDLSPPGIAAAHHISVRRLHKLFEDQPLTVAALIRRRRLERCRAELTGSGRTVTAVAARWGFPDPTHFSKIFKTTYGYSPRALMTSNRARTTRTRTAGPAQDGAHQDSR</sequence>
<accession>A0A1I2MJC0</accession>
<dbReference type="STRING" id="35752.SAMN05421541_12861"/>
<evidence type="ECO:0000256" key="4">
    <source>
        <dbReference type="SAM" id="MobiDB-lite"/>
    </source>
</evidence>
<gene>
    <name evidence="6" type="ORF">SAMN05421541_12861</name>
</gene>
<dbReference type="InterPro" id="IPR009057">
    <property type="entry name" value="Homeodomain-like_sf"/>
</dbReference>
<evidence type="ECO:0000313" key="7">
    <source>
        <dbReference type="Proteomes" id="UP000199645"/>
    </source>
</evidence>
<dbReference type="SUPFAM" id="SSF46689">
    <property type="entry name" value="Homeodomain-like"/>
    <property type="match status" value="1"/>
</dbReference>
<dbReference type="InterPro" id="IPR050204">
    <property type="entry name" value="AraC_XylS_family_regulators"/>
</dbReference>
<keyword evidence="1" id="KW-0805">Transcription regulation</keyword>
<dbReference type="PANTHER" id="PTHR46796">
    <property type="entry name" value="HTH-TYPE TRANSCRIPTIONAL ACTIVATOR RHAS-RELATED"/>
    <property type="match status" value="1"/>
</dbReference>
<reference evidence="6 7" key="1">
    <citation type="submission" date="2016-10" db="EMBL/GenBank/DDBJ databases">
        <authorList>
            <person name="de Groot N.N."/>
        </authorList>
    </citation>
    <scope>NUCLEOTIDE SEQUENCE [LARGE SCALE GENOMIC DNA]</scope>
    <source>
        <strain evidence="6 7">DSM 43019</strain>
    </source>
</reference>
<dbReference type="PANTHER" id="PTHR46796:SF6">
    <property type="entry name" value="ARAC SUBFAMILY"/>
    <property type="match status" value="1"/>
</dbReference>
<dbReference type="PROSITE" id="PS01124">
    <property type="entry name" value="HTH_ARAC_FAMILY_2"/>
    <property type="match status" value="1"/>
</dbReference>
<dbReference type="InterPro" id="IPR018060">
    <property type="entry name" value="HTH_AraC"/>
</dbReference>
<evidence type="ECO:0000256" key="3">
    <source>
        <dbReference type="ARBA" id="ARBA00023163"/>
    </source>
</evidence>
<evidence type="ECO:0000256" key="2">
    <source>
        <dbReference type="ARBA" id="ARBA00023125"/>
    </source>
</evidence>
<dbReference type="Proteomes" id="UP000199645">
    <property type="component" value="Unassembled WGS sequence"/>
</dbReference>
<protein>
    <submittedName>
        <fullName evidence="6">AraC-type DNA-binding protein</fullName>
    </submittedName>
</protein>
<proteinExistence type="predicted"/>
<dbReference type="OrthoDB" id="9799345at2"/>
<evidence type="ECO:0000313" key="6">
    <source>
        <dbReference type="EMBL" id="SFF89446.1"/>
    </source>
</evidence>
<keyword evidence="2 6" id="KW-0238">DNA-binding</keyword>
<feature type="region of interest" description="Disordered" evidence="4">
    <location>
        <begin position="292"/>
        <end position="317"/>
    </location>
</feature>
<keyword evidence="3" id="KW-0804">Transcription</keyword>
<dbReference type="GO" id="GO:0043565">
    <property type="term" value="F:sequence-specific DNA binding"/>
    <property type="evidence" value="ECO:0007669"/>
    <property type="project" value="InterPro"/>
</dbReference>
<evidence type="ECO:0000256" key="1">
    <source>
        <dbReference type="ARBA" id="ARBA00023015"/>
    </source>
</evidence>
<keyword evidence="7" id="KW-1185">Reference proteome</keyword>
<evidence type="ECO:0000259" key="5">
    <source>
        <dbReference type="PROSITE" id="PS01124"/>
    </source>
</evidence>
<dbReference type="EMBL" id="FONV01000028">
    <property type="protein sequence ID" value="SFF89446.1"/>
    <property type="molecule type" value="Genomic_DNA"/>
</dbReference>
<dbReference type="Pfam" id="PF12833">
    <property type="entry name" value="HTH_18"/>
    <property type="match status" value="1"/>
</dbReference>
<feature type="domain" description="HTH araC/xylS-type" evidence="5">
    <location>
        <begin position="196"/>
        <end position="294"/>
    </location>
</feature>
<name>A0A1I2MJC0_9ACTN</name>
<dbReference type="SMART" id="SM00342">
    <property type="entry name" value="HTH_ARAC"/>
    <property type="match status" value="1"/>
</dbReference>
<dbReference type="Pfam" id="PF14525">
    <property type="entry name" value="AraC_binding_2"/>
    <property type="match status" value="1"/>
</dbReference>
<organism evidence="6 7">
    <name type="scientific">Actinoplanes philippinensis</name>
    <dbReference type="NCBI Taxonomy" id="35752"/>
    <lineage>
        <taxon>Bacteria</taxon>
        <taxon>Bacillati</taxon>
        <taxon>Actinomycetota</taxon>
        <taxon>Actinomycetes</taxon>
        <taxon>Micromonosporales</taxon>
        <taxon>Micromonosporaceae</taxon>
        <taxon>Actinoplanes</taxon>
    </lineage>
</organism>